<dbReference type="KEGG" id="nano:G5V58_12905"/>
<name>A0A6G6WDW6_9ACTN</name>
<dbReference type="SUPFAM" id="SSF51445">
    <property type="entry name" value="(Trans)glycosidases"/>
    <property type="match status" value="1"/>
</dbReference>
<accession>A0A6G6WDW6</accession>
<evidence type="ECO:0000313" key="4">
    <source>
        <dbReference type="Proteomes" id="UP000502996"/>
    </source>
</evidence>
<feature type="compositionally biased region" description="Low complexity" evidence="1">
    <location>
        <begin position="26"/>
        <end position="40"/>
    </location>
</feature>
<dbReference type="RefSeq" id="WP_165233246.1">
    <property type="nucleotide sequence ID" value="NZ_CP049257.1"/>
</dbReference>
<dbReference type="PROSITE" id="PS51257">
    <property type="entry name" value="PROKAR_LIPOPROTEIN"/>
    <property type="match status" value="1"/>
</dbReference>
<feature type="region of interest" description="Disordered" evidence="1">
    <location>
        <begin position="17"/>
        <end position="48"/>
    </location>
</feature>
<sequence length="310" mass="32158">MRLLPLAAAAVLLAGCGSASSDDGTAAPEPASPSASSAAPPTAPPVDPQVLERHESLVKLAAAAQEQAAQLNAEGASIPPRDGPVLGADISWPQCPPGMGIPYKETSGQPMPTAQAEYVVIGLTNGPGFHANPCLADQVAWAEGRGLLVSAYSVISWPDDAAQQQYGGLQEAGHAQAEFNIASMEAAGLDSPVVWLDVEQVPHYEWSTSTAANAEVVLGAAQGYLDAGYRVGVYSTPAIWSGLVGDLSLGVPEWRAAGQTSRSEAESRCGEDWSIQGGEAVLAQWVEDARDVNVTCPGGEQRLGEFFRKV</sequence>
<feature type="chain" id="PRO_5038667717" description="DUF1906 domain-containing protein" evidence="2">
    <location>
        <begin position="22"/>
        <end position="310"/>
    </location>
</feature>
<dbReference type="Gene3D" id="3.20.20.80">
    <property type="entry name" value="Glycosidases"/>
    <property type="match status" value="1"/>
</dbReference>
<evidence type="ECO:0000256" key="1">
    <source>
        <dbReference type="SAM" id="MobiDB-lite"/>
    </source>
</evidence>
<dbReference type="AlphaFoldDB" id="A0A6G6WDW6"/>
<evidence type="ECO:0008006" key="5">
    <source>
        <dbReference type="Google" id="ProtNLM"/>
    </source>
</evidence>
<organism evidence="3 4">
    <name type="scientific">Nocardioides anomalus</name>
    <dbReference type="NCBI Taxonomy" id="2712223"/>
    <lineage>
        <taxon>Bacteria</taxon>
        <taxon>Bacillati</taxon>
        <taxon>Actinomycetota</taxon>
        <taxon>Actinomycetes</taxon>
        <taxon>Propionibacteriales</taxon>
        <taxon>Nocardioidaceae</taxon>
        <taxon>Nocardioides</taxon>
    </lineage>
</organism>
<proteinExistence type="predicted"/>
<keyword evidence="2" id="KW-0732">Signal</keyword>
<dbReference type="InterPro" id="IPR017853">
    <property type="entry name" value="GH"/>
</dbReference>
<dbReference type="Proteomes" id="UP000502996">
    <property type="component" value="Chromosome"/>
</dbReference>
<evidence type="ECO:0000313" key="3">
    <source>
        <dbReference type="EMBL" id="QIG43541.1"/>
    </source>
</evidence>
<keyword evidence="4" id="KW-1185">Reference proteome</keyword>
<protein>
    <recommendedName>
        <fullName evidence="5">DUF1906 domain-containing protein</fullName>
    </recommendedName>
</protein>
<feature type="signal peptide" evidence="2">
    <location>
        <begin position="1"/>
        <end position="21"/>
    </location>
</feature>
<reference evidence="3 4" key="1">
    <citation type="submission" date="2020-02" db="EMBL/GenBank/DDBJ databases">
        <title>Full genome sequence of Nocardioides sp. R-3366.</title>
        <authorList>
            <person name="Im W.-T."/>
        </authorList>
    </citation>
    <scope>NUCLEOTIDE SEQUENCE [LARGE SCALE GENOMIC DNA]</scope>
    <source>
        <strain evidence="3 4">R-3366</strain>
    </source>
</reference>
<evidence type="ECO:0000256" key="2">
    <source>
        <dbReference type="SAM" id="SignalP"/>
    </source>
</evidence>
<gene>
    <name evidence="3" type="ORF">G5V58_12905</name>
</gene>
<dbReference type="EMBL" id="CP049257">
    <property type="protein sequence ID" value="QIG43541.1"/>
    <property type="molecule type" value="Genomic_DNA"/>
</dbReference>